<accession>A0ABD1E4U9</accession>
<dbReference type="EMBL" id="JBDJPC010000011">
    <property type="protein sequence ID" value="KAL1489575.1"/>
    <property type="molecule type" value="Genomic_DNA"/>
</dbReference>
<comment type="caution">
    <text evidence="1">The sequence shown here is derived from an EMBL/GenBank/DDBJ whole genome shotgun (WGS) entry which is preliminary data.</text>
</comment>
<sequence length="91" mass="10785">MNGYKKTLCMIAEVTSSKLKTNFKWFRCRAFEFEDIIDIGSHRIPRVQKVKFDEMPHLNIDIKKESVRRFENFGFKMSNKLANHISVITDD</sequence>
<name>A0ABD1E4U9_HYPHA</name>
<evidence type="ECO:0000313" key="2">
    <source>
        <dbReference type="Proteomes" id="UP001566132"/>
    </source>
</evidence>
<protein>
    <submittedName>
        <fullName evidence="1">Uncharacterized protein</fullName>
    </submittedName>
</protein>
<dbReference type="AlphaFoldDB" id="A0ABD1E4U9"/>
<proteinExistence type="predicted"/>
<dbReference type="Proteomes" id="UP001566132">
    <property type="component" value="Unassembled WGS sequence"/>
</dbReference>
<organism evidence="1 2">
    <name type="scientific">Hypothenemus hampei</name>
    <name type="common">Coffee berry borer</name>
    <dbReference type="NCBI Taxonomy" id="57062"/>
    <lineage>
        <taxon>Eukaryota</taxon>
        <taxon>Metazoa</taxon>
        <taxon>Ecdysozoa</taxon>
        <taxon>Arthropoda</taxon>
        <taxon>Hexapoda</taxon>
        <taxon>Insecta</taxon>
        <taxon>Pterygota</taxon>
        <taxon>Neoptera</taxon>
        <taxon>Endopterygota</taxon>
        <taxon>Coleoptera</taxon>
        <taxon>Polyphaga</taxon>
        <taxon>Cucujiformia</taxon>
        <taxon>Curculionidae</taxon>
        <taxon>Scolytinae</taxon>
        <taxon>Hypothenemus</taxon>
    </lineage>
</organism>
<keyword evidence="2" id="KW-1185">Reference proteome</keyword>
<evidence type="ECO:0000313" key="1">
    <source>
        <dbReference type="EMBL" id="KAL1489575.1"/>
    </source>
</evidence>
<reference evidence="1 2" key="1">
    <citation type="submission" date="2024-05" db="EMBL/GenBank/DDBJ databases">
        <title>Genetic variation in Jamaican populations of the coffee berry borer (Hypothenemus hampei).</title>
        <authorList>
            <person name="Errbii M."/>
            <person name="Myrie A."/>
        </authorList>
    </citation>
    <scope>NUCLEOTIDE SEQUENCE [LARGE SCALE GENOMIC DNA]</scope>
    <source>
        <strain evidence="1">JA-Hopewell-2020-01-JO</strain>
        <tissue evidence="1">Whole body</tissue>
    </source>
</reference>
<gene>
    <name evidence="1" type="ORF">ABEB36_013527</name>
</gene>